<reference evidence="2 3" key="1">
    <citation type="submission" date="2018-08" db="EMBL/GenBank/DDBJ databases">
        <title>Bacillus chawlae sp. nov., Bacillus glennii sp. nov., and Bacillus saganii sp. nov. Isolated from the Vehicle Assembly Building at Kennedy Space Center where the Viking Spacecraft were Assembled.</title>
        <authorList>
            <person name="Seuylemezian A."/>
            <person name="Vaishampayan P."/>
        </authorList>
    </citation>
    <scope>NUCLEOTIDE SEQUENCE [LARGE SCALE GENOMIC DNA]</scope>
    <source>
        <strain evidence="2 3">V44-8</strain>
    </source>
</reference>
<evidence type="ECO:0000313" key="3">
    <source>
        <dbReference type="Proteomes" id="UP000262939"/>
    </source>
</evidence>
<dbReference type="PROSITE" id="PS51704">
    <property type="entry name" value="GP_PDE"/>
    <property type="match status" value="1"/>
</dbReference>
<gene>
    <name evidence="2" type="ORF">D0466_12385</name>
</gene>
<dbReference type="OrthoDB" id="384721at2"/>
<accession>A0A372LCW6</accession>
<sequence length="279" mass="31837">MKLVFLISMCSLIVLILFIAGKGRETNRKPGRHPHAPLKIAHRGAAGHCPENTMSAFKKAVELGVDFIEIDVQLSRDGRLVVIHDTTLERTTDGSGNVRDHDFCDLRKLDAGSWFHSDFKDEKIPAFEELLEQILPHAGILIELKHPSLYPGIEKRLAFEIVKHNLHLEKDPRLMVQSFDIAAVKRFQSLIPSLPAGVLIKHHPMGISNKKLNELSSFAQFVNLKQTMMTLKLKKKIHAHGMKAFTWTVNNQKKIQRFELMKLDGVTTDYPDLFRKKRR</sequence>
<protein>
    <submittedName>
        <fullName evidence="2">Glycerophosphodiester phosphodiesterase</fullName>
    </submittedName>
</protein>
<name>A0A372LCW6_9BACI</name>
<dbReference type="GO" id="GO:0008081">
    <property type="term" value="F:phosphoric diester hydrolase activity"/>
    <property type="evidence" value="ECO:0007669"/>
    <property type="project" value="InterPro"/>
</dbReference>
<dbReference type="RefSeq" id="WP_117322882.1">
    <property type="nucleotide sequence ID" value="NZ_QVTD01000006.1"/>
</dbReference>
<dbReference type="Gene3D" id="3.20.20.190">
    <property type="entry name" value="Phosphatidylinositol (PI) phosphodiesterase"/>
    <property type="match status" value="1"/>
</dbReference>
<dbReference type="SUPFAM" id="SSF51695">
    <property type="entry name" value="PLC-like phosphodiesterases"/>
    <property type="match status" value="1"/>
</dbReference>
<feature type="domain" description="GP-PDE" evidence="1">
    <location>
        <begin position="37"/>
        <end position="278"/>
    </location>
</feature>
<proteinExistence type="predicted"/>
<dbReference type="InterPro" id="IPR030395">
    <property type="entry name" value="GP_PDE_dom"/>
</dbReference>
<dbReference type="PANTHER" id="PTHR46211:SF1">
    <property type="entry name" value="GLYCEROPHOSPHODIESTER PHOSPHODIESTERASE, CYTOPLASMIC"/>
    <property type="match status" value="1"/>
</dbReference>
<evidence type="ECO:0000259" key="1">
    <source>
        <dbReference type="PROSITE" id="PS51704"/>
    </source>
</evidence>
<keyword evidence="3" id="KW-1185">Reference proteome</keyword>
<dbReference type="PANTHER" id="PTHR46211">
    <property type="entry name" value="GLYCEROPHOSPHORYL DIESTER PHOSPHODIESTERASE"/>
    <property type="match status" value="1"/>
</dbReference>
<comment type="caution">
    <text evidence="2">The sequence shown here is derived from an EMBL/GenBank/DDBJ whole genome shotgun (WGS) entry which is preliminary data.</text>
</comment>
<dbReference type="InterPro" id="IPR017946">
    <property type="entry name" value="PLC-like_Pdiesterase_TIM-brl"/>
</dbReference>
<dbReference type="GO" id="GO:0006629">
    <property type="term" value="P:lipid metabolic process"/>
    <property type="evidence" value="ECO:0007669"/>
    <property type="project" value="InterPro"/>
</dbReference>
<organism evidence="2 3">
    <name type="scientific">Peribacillus glennii</name>
    <dbReference type="NCBI Taxonomy" id="2303991"/>
    <lineage>
        <taxon>Bacteria</taxon>
        <taxon>Bacillati</taxon>
        <taxon>Bacillota</taxon>
        <taxon>Bacilli</taxon>
        <taxon>Bacillales</taxon>
        <taxon>Bacillaceae</taxon>
        <taxon>Peribacillus</taxon>
    </lineage>
</organism>
<dbReference type="EMBL" id="QVTD01000006">
    <property type="protein sequence ID" value="RFU63518.1"/>
    <property type="molecule type" value="Genomic_DNA"/>
</dbReference>
<dbReference type="AlphaFoldDB" id="A0A372LCW6"/>
<dbReference type="Proteomes" id="UP000262939">
    <property type="component" value="Unassembled WGS sequence"/>
</dbReference>
<evidence type="ECO:0000313" key="2">
    <source>
        <dbReference type="EMBL" id="RFU63518.1"/>
    </source>
</evidence>
<dbReference type="Pfam" id="PF03009">
    <property type="entry name" value="GDPD"/>
    <property type="match status" value="1"/>
</dbReference>